<dbReference type="InterPro" id="IPR036250">
    <property type="entry name" value="AcylCo_DH-like_C"/>
</dbReference>
<evidence type="ECO:0000259" key="4">
    <source>
        <dbReference type="Pfam" id="PF08028"/>
    </source>
</evidence>
<dbReference type="PANTHER" id="PTHR48083">
    <property type="entry name" value="MEDIUM-CHAIN SPECIFIC ACYL-COA DEHYDROGENASE, MITOCHONDRIAL-RELATED"/>
    <property type="match status" value="1"/>
</dbReference>
<keyword evidence="1" id="KW-0560">Oxidoreductase</keyword>
<dbReference type="RefSeq" id="WP_237821965.1">
    <property type="nucleotide sequence ID" value="NZ_JAKLTQ010000010.1"/>
</dbReference>
<name>A0ABS9L995_9MICC</name>
<evidence type="ECO:0000256" key="1">
    <source>
        <dbReference type="ARBA" id="ARBA00023002"/>
    </source>
</evidence>
<dbReference type="InterPro" id="IPR013786">
    <property type="entry name" value="AcylCoA_DH/ox_N"/>
</dbReference>
<dbReference type="InterPro" id="IPR009100">
    <property type="entry name" value="AcylCoA_DH/oxidase_NM_dom_sf"/>
</dbReference>
<dbReference type="Gene3D" id="1.20.140.10">
    <property type="entry name" value="Butyryl-CoA Dehydrogenase, subunit A, domain 3"/>
    <property type="match status" value="1"/>
</dbReference>
<dbReference type="Proteomes" id="UP001165368">
    <property type="component" value="Unassembled WGS sequence"/>
</dbReference>
<feature type="domain" description="Acyl-CoA dehydrogenase/oxidase N-terminal" evidence="3">
    <location>
        <begin position="31"/>
        <end position="98"/>
    </location>
</feature>
<evidence type="ECO:0000259" key="3">
    <source>
        <dbReference type="Pfam" id="PF02771"/>
    </source>
</evidence>
<dbReference type="Gene3D" id="1.10.540.10">
    <property type="entry name" value="Acyl-CoA dehydrogenase/oxidase, N-terminal domain"/>
    <property type="match status" value="1"/>
</dbReference>
<comment type="caution">
    <text evidence="5">The sequence shown here is derived from an EMBL/GenBank/DDBJ whole genome shotgun (WGS) entry which is preliminary data.</text>
</comment>
<evidence type="ECO:0008006" key="7">
    <source>
        <dbReference type="Google" id="ProtNLM"/>
    </source>
</evidence>
<organism evidence="5 6">
    <name type="scientific">Arthrobacter hankyongi</name>
    <dbReference type="NCBI Taxonomy" id="2904801"/>
    <lineage>
        <taxon>Bacteria</taxon>
        <taxon>Bacillati</taxon>
        <taxon>Actinomycetota</taxon>
        <taxon>Actinomycetes</taxon>
        <taxon>Micrococcales</taxon>
        <taxon>Micrococcaceae</taxon>
        <taxon>Arthrobacter</taxon>
    </lineage>
</organism>
<evidence type="ECO:0000256" key="2">
    <source>
        <dbReference type="ARBA" id="ARBA00049661"/>
    </source>
</evidence>
<dbReference type="Gene3D" id="2.40.110.10">
    <property type="entry name" value="Butyryl-CoA Dehydrogenase, subunit A, domain 2"/>
    <property type="match status" value="1"/>
</dbReference>
<dbReference type="InterPro" id="IPR013107">
    <property type="entry name" value="Acyl-CoA_DH_C"/>
</dbReference>
<comment type="similarity">
    <text evidence="2">Belongs to the HpaH/HsaA monooxygenase family.</text>
</comment>
<dbReference type="InterPro" id="IPR037069">
    <property type="entry name" value="AcylCoA_DH/ox_N_sf"/>
</dbReference>
<dbReference type="InterPro" id="IPR046373">
    <property type="entry name" value="Acyl-CoA_Oxase/DH_mid-dom_sf"/>
</dbReference>
<reference evidence="5" key="1">
    <citation type="submission" date="2022-01" db="EMBL/GenBank/DDBJ databases">
        <authorList>
            <person name="Jo J.-H."/>
            <person name="Im W.-T."/>
        </authorList>
    </citation>
    <scope>NUCLEOTIDE SEQUENCE</scope>
    <source>
        <strain evidence="5">I2-34</strain>
    </source>
</reference>
<protein>
    <recommendedName>
        <fullName evidence="7">Acyl-CoA dehydrogenase</fullName>
    </recommendedName>
</protein>
<evidence type="ECO:0000313" key="6">
    <source>
        <dbReference type="Proteomes" id="UP001165368"/>
    </source>
</evidence>
<dbReference type="SUPFAM" id="SSF47203">
    <property type="entry name" value="Acyl-CoA dehydrogenase C-terminal domain-like"/>
    <property type="match status" value="1"/>
</dbReference>
<dbReference type="PIRSF" id="PIRSF016578">
    <property type="entry name" value="HsaA"/>
    <property type="match status" value="1"/>
</dbReference>
<evidence type="ECO:0000313" key="5">
    <source>
        <dbReference type="EMBL" id="MCG2623047.1"/>
    </source>
</evidence>
<keyword evidence="6" id="KW-1185">Reference proteome</keyword>
<proteinExistence type="inferred from homology"/>
<feature type="domain" description="Acyl-CoA dehydrogenase C-terminal" evidence="4">
    <location>
        <begin position="244"/>
        <end position="377"/>
    </location>
</feature>
<accession>A0ABS9L995</accession>
<dbReference type="SUPFAM" id="SSF56645">
    <property type="entry name" value="Acyl-CoA dehydrogenase NM domain-like"/>
    <property type="match status" value="1"/>
</dbReference>
<dbReference type="Pfam" id="PF02771">
    <property type="entry name" value="Acyl-CoA_dh_N"/>
    <property type="match status" value="1"/>
</dbReference>
<dbReference type="Pfam" id="PF08028">
    <property type="entry name" value="Acyl-CoA_dh_2"/>
    <property type="match status" value="1"/>
</dbReference>
<sequence length="402" mass="43229">MTTVAVKQTSNWPQAPLERRAHALAQVQKISERLAAGVEQGQREGRLADDAVAALRESGILGIMTPDDLGGNVVDPPTAFEIIEAIGYIDPSTAWTTTILLEGAGQLATQLEPAQAAVVFRDRLPLKAGSLRPGSAQRVDGGYRVAGQWDFVSGIHHADFVSASFLVDDADGGTERRMALIPVAEVEVLDTWHVLGMKATGSTTFRADEVFVSDAMVFNPLGPVKRSDTPLARLGMVPYVLQMHMGMVLGAGRRALDEITRMAPTKRRGSRINIGAATSLADSSWFQRELGELDAALRAARALGLEATGRVRDQLAAGGAMDLELQDYMQTASSHAGQTAQRVITRAFRHAGAEAIMETGVLPRLLRDINTILAHGVLGEVGFELHGEFILGLQTPENRRMI</sequence>
<dbReference type="PANTHER" id="PTHR48083:SF5">
    <property type="entry name" value="NRGC PROTEIN"/>
    <property type="match status" value="1"/>
</dbReference>
<gene>
    <name evidence="5" type="ORF">LVY72_14180</name>
</gene>
<dbReference type="EMBL" id="JAKLTQ010000010">
    <property type="protein sequence ID" value="MCG2623047.1"/>
    <property type="molecule type" value="Genomic_DNA"/>
</dbReference>
<dbReference type="InterPro" id="IPR050741">
    <property type="entry name" value="Acyl-CoA_dehydrogenase"/>
</dbReference>